<feature type="compositionally biased region" description="Basic and acidic residues" evidence="1">
    <location>
        <begin position="67"/>
        <end position="95"/>
    </location>
</feature>
<protein>
    <submittedName>
        <fullName evidence="2">Uncharacterized protein</fullName>
    </submittedName>
</protein>
<feature type="compositionally biased region" description="Basic and acidic residues" evidence="1">
    <location>
        <begin position="1"/>
        <end position="20"/>
    </location>
</feature>
<sequence>MLKSVGKENGDDYKKNEKNRKMAMKNKKKKEEEEKERRRKEKERRRSRRRRRSGLFVGNAPRNGSSRGEEEGEKKRRECVKSEERHFARHYDRNNRNTTTGKNYPREEKRQRNWKQKNGWGFWNKRFTDQLPGQQLVWC</sequence>
<comment type="caution">
    <text evidence="2">The sequence shown here is derived from an EMBL/GenBank/DDBJ whole genome shotgun (WGS) entry which is preliminary data.</text>
</comment>
<evidence type="ECO:0000313" key="3">
    <source>
        <dbReference type="Proteomes" id="UP000230233"/>
    </source>
</evidence>
<evidence type="ECO:0000313" key="2">
    <source>
        <dbReference type="EMBL" id="PIC29101.1"/>
    </source>
</evidence>
<keyword evidence="3" id="KW-1185">Reference proteome</keyword>
<gene>
    <name evidence="2" type="primary">Cnig_chr_V.g20804</name>
    <name evidence="2" type="ORF">B9Z55_020804</name>
</gene>
<evidence type="ECO:0000256" key="1">
    <source>
        <dbReference type="SAM" id="MobiDB-lite"/>
    </source>
</evidence>
<feature type="compositionally biased region" description="Basic residues" evidence="1">
    <location>
        <begin position="37"/>
        <end position="53"/>
    </location>
</feature>
<feature type="region of interest" description="Disordered" evidence="1">
    <location>
        <begin position="1"/>
        <end position="115"/>
    </location>
</feature>
<dbReference type="EMBL" id="PDUG01000005">
    <property type="protein sequence ID" value="PIC29101.1"/>
    <property type="molecule type" value="Genomic_DNA"/>
</dbReference>
<reference evidence="3" key="1">
    <citation type="submission" date="2017-10" db="EMBL/GenBank/DDBJ databases">
        <title>Rapid genome shrinkage in a self-fertile nematode reveals novel sperm competition proteins.</title>
        <authorList>
            <person name="Yin D."/>
            <person name="Schwarz E.M."/>
            <person name="Thomas C.G."/>
            <person name="Felde R.L."/>
            <person name="Korf I.F."/>
            <person name="Cutter A.D."/>
            <person name="Schartner C.M."/>
            <person name="Ralston E.J."/>
            <person name="Meyer B.J."/>
            <person name="Haag E.S."/>
        </authorList>
    </citation>
    <scope>NUCLEOTIDE SEQUENCE [LARGE SCALE GENOMIC DNA]</scope>
    <source>
        <strain evidence="3">JU1422</strain>
    </source>
</reference>
<dbReference type="AlphaFoldDB" id="A0A2G5TPS8"/>
<name>A0A2G5TPS8_9PELO</name>
<organism evidence="2 3">
    <name type="scientific">Caenorhabditis nigoni</name>
    <dbReference type="NCBI Taxonomy" id="1611254"/>
    <lineage>
        <taxon>Eukaryota</taxon>
        <taxon>Metazoa</taxon>
        <taxon>Ecdysozoa</taxon>
        <taxon>Nematoda</taxon>
        <taxon>Chromadorea</taxon>
        <taxon>Rhabditida</taxon>
        <taxon>Rhabditina</taxon>
        <taxon>Rhabditomorpha</taxon>
        <taxon>Rhabditoidea</taxon>
        <taxon>Rhabditidae</taxon>
        <taxon>Peloderinae</taxon>
        <taxon>Caenorhabditis</taxon>
    </lineage>
</organism>
<dbReference type="Proteomes" id="UP000230233">
    <property type="component" value="Chromosome V"/>
</dbReference>
<accession>A0A2G5TPS8</accession>
<proteinExistence type="predicted"/>